<protein>
    <recommendedName>
        <fullName evidence="1">PIN domain-containing protein</fullName>
    </recommendedName>
</protein>
<feature type="domain" description="PIN" evidence="1">
    <location>
        <begin position="6"/>
        <end position="111"/>
    </location>
</feature>
<sequence length="141" mass="15778">MGKIQVFLDTDVIISGLLSKTGAAFEIIKHPAVKKTISKAVKREIVTVTKRLKIRSHKSKALVKDMSVVALELTKSRLTKDYQRFVSDRQDCHVVAGAKASKSGFLLTHNLKHYQVDKIKTDLGIMVLKPGNFLQYLRSLS</sequence>
<dbReference type="InterPro" id="IPR029060">
    <property type="entry name" value="PIN-like_dom_sf"/>
</dbReference>
<dbReference type="Pfam" id="PF13470">
    <property type="entry name" value="PIN_3"/>
    <property type="match status" value="1"/>
</dbReference>
<dbReference type="PANTHER" id="PTHR34610:SF4">
    <property type="entry name" value="SLL8027 PROTEIN"/>
    <property type="match status" value="1"/>
</dbReference>
<proteinExistence type="predicted"/>
<organism evidence="2 3">
    <name type="scientific">Candidatus Chisholmbacteria bacterium RIFCSPHIGHO2_01_FULL_48_12</name>
    <dbReference type="NCBI Taxonomy" id="1797589"/>
    <lineage>
        <taxon>Bacteria</taxon>
        <taxon>Candidatus Chisholmiibacteriota</taxon>
    </lineage>
</organism>
<dbReference type="EMBL" id="MHCH01000060">
    <property type="protein sequence ID" value="OGY15795.1"/>
    <property type="molecule type" value="Genomic_DNA"/>
</dbReference>
<dbReference type="Proteomes" id="UP000177324">
    <property type="component" value="Unassembled WGS sequence"/>
</dbReference>
<dbReference type="AlphaFoldDB" id="A0A1G1VK49"/>
<dbReference type="InterPro" id="IPR002850">
    <property type="entry name" value="PIN_toxin-like"/>
</dbReference>
<evidence type="ECO:0000313" key="2">
    <source>
        <dbReference type="EMBL" id="OGY15795.1"/>
    </source>
</evidence>
<dbReference type="SUPFAM" id="SSF88723">
    <property type="entry name" value="PIN domain-like"/>
    <property type="match status" value="1"/>
</dbReference>
<accession>A0A1G1VK49</accession>
<evidence type="ECO:0000313" key="3">
    <source>
        <dbReference type="Proteomes" id="UP000177324"/>
    </source>
</evidence>
<evidence type="ECO:0000259" key="1">
    <source>
        <dbReference type="Pfam" id="PF13470"/>
    </source>
</evidence>
<gene>
    <name evidence="2" type="ORF">A2784_01590</name>
</gene>
<dbReference type="STRING" id="1797589.A2784_01590"/>
<reference evidence="2 3" key="1">
    <citation type="journal article" date="2016" name="Nat. Commun.">
        <title>Thousands of microbial genomes shed light on interconnected biogeochemical processes in an aquifer system.</title>
        <authorList>
            <person name="Anantharaman K."/>
            <person name="Brown C.T."/>
            <person name="Hug L.A."/>
            <person name="Sharon I."/>
            <person name="Castelle C.J."/>
            <person name="Probst A.J."/>
            <person name="Thomas B.C."/>
            <person name="Singh A."/>
            <person name="Wilkins M.J."/>
            <person name="Karaoz U."/>
            <person name="Brodie E.L."/>
            <person name="Williams K.H."/>
            <person name="Hubbard S.S."/>
            <person name="Banfield J.F."/>
        </authorList>
    </citation>
    <scope>NUCLEOTIDE SEQUENCE [LARGE SCALE GENOMIC DNA]</scope>
</reference>
<dbReference type="PANTHER" id="PTHR34610">
    <property type="entry name" value="SSL7007 PROTEIN"/>
    <property type="match status" value="1"/>
</dbReference>
<name>A0A1G1VK49_9BACT</name>
<dbReference type="InterPro" id="IPR002716">
    <property type="entry name" value="PIN_dom"/>
</dbReference>
<comment type="caution">
    <text evidence="2">The sequence shown here is derived from an EMBL/GenBank/DDBJ whole genome shotgun (WGS) entry which is preliminary data.</text>
</comment>